<dbReference type="PANTHER" id="PTHR11054:SF0">
    <property type="entry name" value="6-PHOSPHOGLUCONOLACTONASE"/>
    <property type="match status" value="1"/>
</dbReference>
<name>A0AAD5L217_9CRUS</name>
<dbReference type="AlphaFoldDB" id="A0AAD5L217"/>
<dbReference type="NCBIfam" id="TIGR01198">
    <property type="entry name" value="pgl"/>
    <property type="match status" value="1"/>
</dbReference>
<comment type="similarity">
    <text evidence="3 6">Belongs to the glucosamine/galactosamine-6-phosphate isomerase family. 6-phosphogluconolactonase subfamily.</text>
</comment>
<evidence type="ECO:0000256" key="3">
    <source>
        <dbReference type="ARBA" id="ARBA00010662"/>
    </source>
</evidence>
<comment type="caution">
    <text evidence="8">The sequence shown here is derived from an EMBL/GenBank/DDBJ whole genome shotgun (WGS) entry which is preliminary data.</text>
</comment>
<comment type="function">
    <text evidence="6">Hydrolysis of 6-phosphogluconolactone to 6-phosphogluconate.</text>
</comment>
<comment type="pathway">
    <text evidence="2 6">Carbohydrate degradation; pentose phosphate pathway; D-ribulose 5-phosphate from D-glucose 6-phosphate (oxidative stage): step 2/3.</text>
</comment>
<dbReference type="Gene3D" id="3.40.50.1360">
    <property type="match status" value="1"/>
</dbReference>
<dbReference type="InterPro" id="IPR005900">
    <property type="entry name" value="6-phosphogluconolactonase_DevB"/>
</dbReference>
<organism evidence="8 9">
    <name type="scientific">Daphnia sinensis</name>
    <dbReference type="NCBI Taxonomy" id="1820382"/>
    <lineage>
        <taxon>Eukaryota</taxon>
        <taxon>Metazoa</taxon>
        <taxon>Ecdysozoa</taxon>
        <taxon>Arthropoda</taxon>
        <taxon>Crustacea</taxon>
        <taxon>Branchiopoda</taxon>
        <taxon>Diplostraca</taxon>
        <taxon>Cladocera</taxon>
        <taxon>Anomopoda</taxon>
        <taxon>Daphniidae</taxon>
        <taxon>Daphnia</taxon>
        <taxon>Daphnia similis group</taxon>
    </lineage>
</organism>
<evidence type="ECO:0000256" key="5">
    <source>
        <dbReference type="ARBA" id="ARBA00022801"/>
    </source>
</evidence>
<dbReference type="GO" id="GO:0017057">
    <property type="term" value="F:6-phosphogluconolactonase activity"/>
    <property type="evidence" value="ECO:0007669"/>
    <property type="project" value="UniProtKB-UniRule"/>
</dbReference>
<protein>
    <recommendedName>
        <fullName evidence="4 6">6-phosphogluconolactonase</fullName>
        <shortName evidence="6">6PGL</shortName>
        <ecNumber evidence="4 6">3.1.1.31</ecNumber>
    </recommendedName>
</protein>
<evidence type="ECO:0000256" key="6">
    <source>
        <dbReference type="RuleBase" id="RU365095"/>
    </source>
</evidence>
<dbReference type="FunFam" id="3.40.50.1360:FF:000005">
    <property type="entry name" value="6-phosphogluconolactonase"/>
    <property type="match status" value="1"/>
</dbReference>
<dbReference type="Proteomes" id="UP000820818">
    <property type="component" value="Linkage Group LG2"/>
</dbReference>
<evidence type="ECO:0000256" key="2">
    <source>
        <dbReference type="ARBA" id="ARBA00004961"/>
    </source>
</evidence>
<evidence type="ECO:0000256" key="4">
    <source>
        <dbReference type="ARBA" id="ARBA00013198"/>
    </source>
</evidence>
<comment type="catalytic activity">
    <reaction evidence="1 6">
        <text>6-phospho-D-glucono-1,5-lactone + H2O = 6-phospho-D-gluconate + H(+)</text>
        <dbReference type="Rhea" id="RHEA:12556"/>
        <dbReference type="ChEBI" id="CHEBI:15377"/>
        <dbReference type="ChEBI" id="CHEBI:15378"/>
        <dbReference type="ChEBI" id="CHEBI:57955"/>
        <dbReference type="ChEBI" id="CHEBI:58759"/>
        <dbReference type="EC" id="3.1.1.31"/>
    </reaction>
</comment>
<reference evidence="8 9" key="1">
    <citation type="submission" date="2022-05" db="EMBL/GenBank/DDBJ databases">
        <title>A multi-omics perspective on studying reproductive biology in Daphnia sinensis.</title>
        <authorList>
            <person name="Jia J."/>
        </authorList>
    </citation>
    <scope>NUCLEOTIDE SEQUENCE [LARGE SCALE GENOMIC DNA]</scope>
    <source>
        <strain evidence="8 9">WSL</strain>
    </source>
</reference>
<evidence type="ECO:0000256" key="1">
    <source>
        <dbReference type="ARBA" id="ARBA00000832"/>
    </source>
</evidence>
<dbReference type="GO" id="GO:0005975">
    <property type="term" value="P:carbohydrate metabolic process"/>
    <property type="evidence" value="ECO:0007669"/>
    <property type="project" value="UniProtKB-UniRule"/>
</dbReference>
<dbReference type="InterPro" id="IPR037171">
    <property type="entry name" value="NagB/RpiA_transferase-like"/>
</dbReference>
<accession>A0AAD5L217</accession>
<dbReference type="CDD" id="cd01400">
    <property type="entry name" value="6PGL"/>
    <property type="match status" value="1"/>
</dbReference>
<evidence type="ECO:0000313" key="9">
    <source>
        <dbReference type="Proteomes" id="UP000820818"/>
    </source>
</evidence>
<dbReference type="GO" id="GO:0006098">
    <property type="term" value="P:pentose-phosphate shunt"/>
    <property type="evidence" value="ECO:0007669"/>
    <property type="project" value="InterPro"/>
</dbReference>
<keyword evidence="5 6" id="KW-0378">Hydrolase</keyword>
<dbReference type="EC" id="3.1.1.31" evidence="4 6"/>
<gene>
    <name evidence="8" type="ORF">GHT06_011036</name>
</gene>
<dbReference type="EMBL" id="WJBH02000002">
    <property type="protein sequence ID" value="KAI9563572.1"/>
    <property type="molecule type" value="Genomic_DNA"/>
</dbReference>
<proteinExistence type="inferred from homology"/>
<dbReference type="SUPFAM" id="SSF100950">
    <property type="entry name" value="NagB/RpiA/CoA transferase-like"/>
    <property type="match status" value="1"/>
</dbReference>
<sequence>MEKIEVVDSEEQVVHALVHFVEEKSKSAIAERDRFVMGLSGGSASTFLCKGLPMISSDWTKWKFIFCDERVVPFDDAECTFSVYKNNLFSKIPFNDEQFVIIDPSLPAKEAAEDYERKLRALYPDDVDLPKFDLLLLGAGPDGHTCSLFPGHPLLDVTDRWVASIEDSPKPPPSRVTLTYPIINNALSAVFAFAGAGKAELVKRLLKDKEDLPANRVKPTELLWILDRAAASQL</sequence>
<keyword evidence="9" id="KW-1185">Reference proteome</keyword>
<dbReference type="Pfam" id="PF01182">
    <property type="entry name" value="Glucosamine_iso"/>
    <property type="match status" value="1"/>
</dbReference>
<dbReference type="InterPro" id="IPR006148">
    <property type="entry name" value="Glc/Gal-6P_isomerase"/>
</dbReference>
<evidence type="ECO:0000313" key="8">
    <source>
        <dbReference type="EMBL" id="KAI9563572.1"/>
    </source>
</evidence>
<dbReference type="PANTHER" id="PTHR11054">
    <property type="entry name" value="6-PHOSPHOGLUCONOLACTONASE"/>
    <property type="match status" value="1"/>
</dbReference>
<feature type="domain" description="Glucosamine/galactosamine-6-phosphate isomerase" evidence="7">
    <location>
        <begin position="9"/>
        <end position="222"/>
    </location>
</feature>
<evidence type="ECO:0000259" key="7">
    <source>
        <dbReference type="Pfam" id="PF01182"/>
    </source>
</evidence>
<dbReference type="InterPro" id="IPR039104">
    <property type="entry name" value="6PGL"/>
</dbReference>